<evidence type="ECO:0008006" key="4">
    <source>
        <dbReference type="Google" id="ProtNLM"/>
    </source>
</evidence>
<proteinExistence type="predicted"/>
<protein>
    <recommendedName>
        <fullName evidence="4">Type II secretion system protein</fullName>
    </recommendedName>
</protein>
<dbReference type="Gene3D" id="3.30.700.10">
    <property type="entry name" value="Glycoprotein, Type 4 Pilin"/>
    <property type="match status" value="1"/>
</dbReference>
<keyword evidence="1" id="KW-0812">Transmembrane</keyword>
<dbReference type="EMBL" id="CP114588">
    <property type="protein sequence ID" value="WBA08927.1"/>
    <property type="molecule type" value="Genomic_DNA"/>
</dbReference>
<evidence type="ECO:0000313" key="2">
    <source>
        <dbReference type="EMBL" id="WBA08927.1"/>
    </source>
</evidence>
<reference evidence="2" key="1">
    <citation type="submission" date="2022-09" db="EMBL/GenBank/DDBJ databases">
        <authorList>
            <person name="Li Z.-J."/>
        </authorList>
    </citation>
    <scope>NUCLEOTIDE SEQUENCE</scope>
    <source>
        <strain evidence="2">TGB11</strain>
    </source>
</reference>
<evidence type="ECO:0000313" key="3">
    <source>
        <dbReference type="Proteomes" id="UP001164748"/>
    </source>
</evidence>
<sequence length="169" mass="18905">MTQTIKLSYQSGRGWLEALLLVSILSVLVVIAIPKFYDYEADANVSALKGLKSGIESVMTHTHALAKKNEISHQASQSLSVNGTQIDIAYGYPTISGLPKLVTTLQDATRWHIRRYPEQDRVDFIWLFHEQPATACYLTYREATASMKASTQLVTQASCQSPTQKRQQE</sequence>
<accession>A0AA47LS70</accession>
<organism evidence="2 3">
    <name type="scientific">Salinivibrio kushneri</name>
    <dbReference type="NCBI Taxonomy" id="1908198"/>
    <lineage>
        <taxon>Bacteria</taxon>
        <taxon>Pseudomonadati</taxon>
        <taxon>Pseudomonadota</taxon>
        <taxon>Gammaproteobacteria</taxon>
        <taxon>Vibrionales</taxon>
        <taxon>Vibrionaceae</taxon>
        <taxon>Salinivibrio</taxon>
    </lineage>
</organism>
<dbReference type="AlphaFoldDB" id="A0AA47LS70"/>
<gene>
    <name evidence="2" type="ORF">N8M53_01490</name>
</gene>
<name>A0AA47LS70_9GAMM</name>
<evidence type="ECO:0000256" key="1">
    <source>
        <dbReference type="SAM" id="Phobius"/>
    </source>
</evidence>
<keyword evidence="1" id="KW-0472">Membrane</keyword>
<dbReference type="RefSeq" id="WP_269579222.1">
    <property type="nucleotide sequence ID" value="NZ_CP114588.1"/>
</dbReference>
<keyword evidence="1" id="KW-1133">Transmembrane helix</keyword>
<dbReference type="Proteomes" id="UP001164748">
    <property type="component" value="Chromosome"/>
</dbReference>
<feature type="transmembrane region" description="Helical" evidence="1">
    <location>
        <begin position="15"/>
        <end position="37"/>
    </location>
</feature>